<reference evidence="1 2" key="1">
    <citation type="submission" date="2016-10" db="EMBL/GenBank/DDBJ databases">
        <authorList>
            <person name="de Groot N.N."/>
        </authorList>
    </citation>
    <scope>NUCLEOTIDE SEQUENCE [LARGE SCALE GENOMIC DNA]</scope>
    <source>
        <strain evidence="1 2">JCM 21544</strain>
    </source>
</reference>
<name>A0A1G8ZC41_9PSED</name>
<dbReference type="InterPro" id="IPR021241">
    <property type="entry name" value="CsiV"/>
</dbReference>
<evidence type="ECO:0000313" key="2">
    <source>
        <dbReference type="Proteomes" id="UP000198706"/>
    </source>
</evidence>
<dbReference type="AlphaFoldDB" id="A0A1G8ZC41"/>
<sequence length="174" mass="19006">MPALRYIALLFIFLAPTAFADGLYQVELILFRQAGETIPSSQPAPEDWAAGAQRLGAGSERATALNNEAAKLTPANGYQVLLHQAWQQMLGTTPSKIIVSTGQEQFGHFPVEGTLSMNQNRLVDLEAEFWVNQFDADGVLVGSEYMKQGSRLKNGELTYLDHGSLGLLIRVSPL</sequence>
<evidence type="ECO:0000313" key="1">
    <source>
        <dbReference type="EMBL" id="SDK12578.1"/>
    </source>
</evidence>
<accession>A0A1G8ZC41</accession>
<protein>
    <submittedName>
        <fullName evidence="1">Peptidoglycan-binding protein, CsiV</fullName>
    </submittedName>
</protein>
<dbReference type="STRING" id="137658.SAMN05216186_104267"/>
<gene>
    <name evidence="1" type="ORF">SAMN05216186_104267</name>
</gene>
<proteinExistence type="predicted"/>
<dbReference type="OrthoDB" id="5566524at2"/>
<dbReference type="Proteomes" id="UP000198706">
    <property type="component" value="Unassembled WGS sequence"/>
</dbReference>
<keyword evidence="2" id="KW-1185">Reference proteome</keyword>
<dbReference type="Pfam" id="PF10972">
    <property type="entry name" value="CsiV"/>
    <property type="match status" value="1"/>
</dbReference>
<organism evidence="1 2">
    <name type="scientific">Pseudomonas indica</name>
    <dbReference type="NCBI Taxonomy" id="137658"/>
    <lineage>
        <taxon>Bacteria</taxon>
        <taxon>Pseudomonadati</taxon>
        <taxon>Pseudomonadota</taxon>
        <taxon>Gammaproteobacteria</taxon>
        <taxon>Pseudomonadales</taxon>
        <taxon>Pseudomonadaceae</taxon>
        <taxon>Pseudomonas</taxon>
    </lineage>
</organism>
<dbReference type="EMBL" id="FNFD01000004">
    <property type="protein sequence ID" value="SDK12578.1"/>
    <property type="molecule type" value="Genomic_DNA"/>
</dbReference>
<dbReference type="RefSeq" id="WP_084334035.1">
    <property type="nucleotide sequence ID" value="NZ_CBKZNZ010000052.1"/>
</dbReference>